<evidence type="ECO:0000313" key="1">
    <source>
        <dbReference type="EMBL" id="KAK3225385.1"/>
    </source>
</evidence>
<comment type="caution">
    <text evidence="1">The sequence shown here is derived from an EMBL/GenBank/DDBJ whole genome shotgun (WGS) entry which is preliminary data.</text>
</comment>
<evidence type="ECO:0000313" key="2">
    <source>
        <dbReference type="Proteomes" id="UP001281410"/>
    </source>
</evidence>
<dbReference type="AlphaFoldDB" id="A0AAE0EGB4"/>
<reference evidence="1" key="1">
    <citation type="journal article" date="2023" name="Plant J.">
        <title>Genome sequences and population genomics provide insights into the demographic history, inbreeding, and mutation load of two 'living fossil' tree species of Dipteronia.</title>
        <authorList>
            <person name="Feng Y."/>
            <person name="Comes H.P."/>
            <person name="Chen J."/>
            <person name="Zhu S."/>
            <person name="Lu R."/>
            <person name="Zhang X."/>
            <person name="Li P."/>
            <person name="Qiu J."/>
            <person name="Olsen K.M."/>
            <person name="Qiu Y."/>
        </authorList>
    </citation>
    <scope>NUCLEOTIDE SEQUENCE</scope>
    <source>
        <strain evidence="1">NBL</strain>
    </source>
</reference>
<accession>A0AAE0EGB4</accession>
<keyword evidence="2" id="KW-1185">Reference proteome</keyword>
<name>A0AAE0EGB4_9ROSI</name>
<dbReference type="PANTHER" id="PTHR33223">
    <property type="entry name" value="CCHC-TYPE DOMAIN-CONTAINING PROTEIN"/>
    <property type="match status" value="1"/>
</dbReference>
<dbReference type="Proteomes" id="UP001281410">
    <property type="component" value="Unassembled WGS sequence"/>
</dbReference>
<proteinExistence type="predicted"/>
<dbReference type="PANTHER" id="PTHR33223:SF10">
    <property type="entry name" value="AMINOTRANSFERASE-LIKE PLANT MOBILE DOMAIN-CONTAINING PROTEIN"/>
    <property type="match status" value="1"/>
</dbReference>
<gene>
    <name evidence="1" type="ORF">Dsin_005247</name>
</gene>
<dbReference type="EMBL" id="JANJYJ010000002">
    <property type="protein sequence ID" value="KAK3225385.1"/>
    <property type="molecule type" value="Genomic_DNA"/>
</dbReference>
<organism evidence="1 2">
    <name type="scientific">Dipteronia sinensis</name>
    <dbReference type="NCBI Taxonomy" id="43782"/>
    <lineage>
        <taxon>Eukaryota</taxon>
        <taxon>Viridiplantae</taxon>
        <taxon>Streptophyta</taxon>
        <taxon>Embryophyta</taxon>
        <taxon>Tracheophyta</taxon>
        <taxon>Spermatophyta</taxon>
        <taxon>Magnoliopsida</taxon>
        <taxon>eudicotyledons</taxon>
        <taxon>Gunneridae</taxon>
        <taxon>Pentapetalae</taxon>
        <taxon>rosids</taxon>
        <taxon>malvids</taxon>
        <taxon>Sapindales</taxon>
        <taxon>Sapindaceae</taxon>
        <taxon>Hippocastanoideae</taxon>
        <taxon>Acereae</taxon>
        <taxon>Dipteronia</taxon>
    </lineage>
</organism>
<protein>
    <submittedName>
        <fullName evidence="1">Uncharacterized protein</fullName>
    </submittedName>
</protein>
<sequence length="121" mass="14209">MEALEWRQGHKILLIGNSGSSFSTSIRQAHFSEKFRMPHVEQFKANTDPQEHVRRYQSVTVQYDYDDVLLCRMFPQTLGDHGSRWFGGLVSRSIRNFEELIQAFTRQFMGNIQRRKSISVL</sequence>